<feature type="modified residue" description="4-aspartylphosphate" evidence="3">
    <location>
        <position position="64"/>
    </location>
</feature>
<dbReference type="PROSITE" id="PS50110">
    <property type="entry name" value="RESPONSE_REGULATORY"/>
    <property type="match status" value="1"/>
</dbReference>
<dbReference type="Gene3D" id="3.40.50.2300">
    <property type="match status" value="1"/>
</dbReference>
<organism evidence="4 5">
    <name type="scientific">Syntrophorhabdus aromaticivorans</name>
    <dbReference type="NCBI Taxonomy" id="328301"/>
    <lineage>
        <taxon>Bacteria</taxon>
        <taxon>Pseudomonadati</taxon>
        <taxon>Thermodesulfobacteriota</taxon>
        <taxon>Syntrophorhabdia</taxon>
        <taxon>Syntrophorhabdales</taxon>
        <taxon>Syntrophorhabdaceae</taxon>
        <taxon>Syntrophorhabdus</taxon>
    </lineage>
</organism>
<dbReference type="CDD" id="cd17535">
    <property type="entry name" value="REC_NarL-like"/>
    <property type="match status" value="1"/>
</dbReference>
<dbReference type="GO" id="GO:0006355">
    <property type="term" value="P:regulation of DNA-templated transcription"/>
    <property type="evidence" value="ECO:0007669"/>
    <property type="project" value="InterPro"/>
</dbReference>
<reference evidence="4" key="2">
    <citation type="submission" date="2020-01" db="EMBL/GenBank/DDBJ databases">
        <authorList>
            <person name="Campanaro S."/>
        </authorList>
    </citation>
    <scope>NUCLEOTIDE SEQUENCE</scope>
    <source>
        <strain evidence="4">AS06rmzACSIP_7</strain>
    </source>
</reference>
<dbReference type="SMART" id="SM00421">
    <property type="entry name" value="HTH_LUXR"/>
    <property type="match status" value="1"/>
</dbReference>
<evidence type="ECO:0000313" key="4">
    <source>
        <dbReference type="EMBL" id="NLW33910.1"/>
    </source>
</evidence>
<dbReference type="SUPFAM" id="SSF52172">
    <property type="entry name" value="CheY-like"/>
    <property type="match status" value="1"/>
</dbReference>
<dbReference type="InterPro" id="IPR016032">
    <property type="entry name" value="Sig_transdc_resp-reg_C-effctor"/>
</dbReference>
<dbReference type="InterPro" id="IPR058245">
    <property type="entry name" value="NreC/VraR/RcsB-like_REC"/>
</dbReference>
<keyword evidence="2" id="KW-0238">DNA-binding</keyword>
<dbReference type="GO" id="GO:0000160">
    <property type="term" value="P:phosphorelay signal transduction system"/>
    <property type="evidence" value="ECO:0007669"/>
    <property type="project" value="InterPro"/>
</dbReference>
<dbReference type="SMART" id="SM00448">
    <property type="entry name" value="REC"/>
    <property type="match status" value="1"/>
</dbReference>
<gene>
    <name evidence="4" type="ORF">GXY80_00310</name>
</gene>
<dbReference type="InterPro" id="IPR011006">
    <property type="entry name" value="CheY-like_superfamily"/>
</dbReference>
<name>A0A351U5B0_9BACT</name>
<keyword evidence="1 3" id="KW-0597">Phosphoprotein</keyword>
<dbReference type="InterPro" id="IPR039420">
    <property type="entry name" value="WalR-like"/>
</dbReference>
<dbReference type="AlphaFoldDB" id="A0A351U5B0"/>
<evidence type="ECO:0000256" key="2">
    <source>
        <dbReference type="ARBA" id="ARBA00023125"/>
    </source>
</evidence>
<protein>
    <submittedName>
        <fullName evidence="4">Response regulator transcription factor</fullName>
    </submittedName>
</protein>
<dbReference type="Pfam" id="PF00196">
    <property type="entry name" value="GerE"/>
    <property type="match status" value="1"/>
</dbReference>
<dbReference type="CDD" id="cd06170">
    <property type="entry name" value="LuxR_C_like"/>
    <property type="match status" value="1"/>
</dbReference>
<comment type="caution">
    <text evidence="4">The sequence shown here is derived from an EMBL/GenBank/DDBJ whole genome shotgun (WGS) entry which is preliminary data.</text>
</comment>
<dbReference type="SUPFAM" id="SSF46894">
    <property type="entry name" value="C-terminal effector domain of the bipartite response regulators"/>
    <property type="match status" value="1"/>
</dbReference>
<evidence type="ECO:0000313" key="5">
    <source>
        <dbReference type="Proteomes" id="UP000777265"/>
    </source>
</evidence>
<dbReference type="STRING" id="909663.GCA_000512235_01407"/>
<dbReference type="GO" id="GO:0003677">
    <property type="term" value="F:DNA binding"/>
    <property type="evidence" value="ECO:0007669"/>
    <property type="project" value="UniProtKB-KW"/>
</dbReference>
<sequence>MEEQNKSSKAKKRIFIVDDHPIVRQGLTQLINQEPDLMTCGEAEDTPSALRAIERLGPDLVIVDVSLKGRSGIELIKEIKLLGLGMPVVVLSMHRESLYAERALRAGAKGYIMKQEASEKVIEAIRKVVAGKIYLSEKMSDMLLDRAFSSPSEMKGEPIDVLSDRELEIFYLIGYGFKTKKIADKLNLSAKTVETYRGRIKEKLKLKDSEELLQSAIQWAPREGE</sequence>
<accession>A0A351U5B0</accession>
<evidence type="ECO:0000256" key="1">
    <source>
        <dbReference type="ARBA" id="ARBA00022553"/>
    </source>
</evidence>
<dbReference type="Pfam" id="PF00072">
    <property type="entry name" value="Response_reg"/>
    <property type="match status" value="1"/>
</dbReference>
<proteinExistence type="predicted"/>
<dbReference type="PANTHER" id="PTHR43214">
    <property type="entry name" value="TWO-COMPONENT RESPONSE REGULATOR"/>
    <property type="match status" value="1"/>
</dbReference>
<evidence type="ECO:0000256" key="3">
    <source>
        <dbReference type="PROSITE-ProRule" id="PRU00169"/>
    </source>
</evidence>
<dbReference type="InterPro" id="IPR000792">
    <property type="entry name" value="Tscrpt_reg_LuxR_C"/>
</dbReference>
<dbReference type="PROSITE" id="PS00622">
    <property type="entry name" value="HTH_LUXR_1"/>
    <property type="match status" value="1"/>
</dbReference>
<reference evidence="4" key="1">
    <citation type="journal article" date="2020" name="Biotechnol. Biofuels">
        <title>New insights from the biogas microbiome by comprehensive genome-resolved metagenomics of nearly 1600 species originating from multiple anaerobic digesters.</title>
        <authorList>
            <person name="Campanaro S."/>
            <person name="Treu L."/>
            <person name="Rodriguez-R L.M."/>
            <person name="Kovalovszki A."/>
            <person name="Ziels R.M."/>
            <person name="Maus I."/>
            <person name="Zhu X."/>
            <person name="Kougias P.G."/>
            <person name="Basile A."/>
            <person name="Luo G."/>
            <person name="Schluter A."/>
            <person name="Konstantinidis K.T."/>
            <person name="Angelidaki I."/>
        </authorList>
    </citation>
    <scope>NUCLEOTIDE SEQUENCE</scope>
    <source>
        <strain evidence="4">AS06rmzACSIP_7</strain>
    </source>
</reference>
<dbReference type="PANTHER" id="PTHR43214:SF43">
    <property type="entry name" value="TWO-COMPONENT RESPONSE REGULATOR"/>
    <property type="match status" value="1"/>
</dbReference>
<dbReference type="InterPro" id="IPR001789">
    <property type="entry name" value="Sig_transdc_resp-reg_receiver"/>
</dbReference>
<dbReference type="Proteomes" id="UP000777265">
    <property type="component" value="Unassembled WGS sequence"/>
</dbReference>
<dbReference type="EMBL" id="JAAYEE010000006">
    <property type="protein sequence ID" value="NLW33910.1"/>
    <property type="molecule type" value="Genomic_DNA"/>
</dbReference>
<dbReference type="PROSITE" id="PS50043">
    <property type="entry name" value="HTH_LUXR_2"/>
    <property type="match status" value="1"/>
</dbReference>
<dbReference type="PRINTS" id="PR00038">
    <property type="entry name" value="HTHLUXR"/>
</dbReference>